<dbReference type="OrthoDB" id="9973968at2759"/>
<comment type="caution">
    <text evidence="1">The sequence shown here is derived from an EMBL/GenBank/DDBJ whole genome shotgun (WGS) entry which is preliminary data.</text>
</comment>
<accession>A0A177B0F7</accession>
<sequence length="520" mass="60972">MNMSKLPLDYNELKLLMIQNRNWKQKFPILNDKIKYIKTVKSLKPRSKEKRGLNNMEKFQPKTEYDCKYTPKYKVRPRSTKKLNMEGNQTLESLRPQKVSLDENYKTRSKLDFGPILDKVEKRLPFAIKETYEKSNEPFIGQTLYNQDFYPKAIKPIITSKHTTKIDEEVHIPKFIGCSTTKSSFKKWNKNKKNIGFCELPSFGKSLINSEIQLKIPETTTQSNFKKKEYSKVDAIRPIENNTLTEGNIDFQTTTSNSYKLIENSNYQYQNIVKKNANQESYHSATRVPFNGQSQTAADYVSLEKHLENPLYSKLSPPHTSINIKNTCSNNFETENRKQYKKLEPKNYKVNIVKKYPDKYVSAPYNTGKTVTETEFITHDLKKLIENKKLIKSEINTIPESLPAMTYETCNNSFYRNWKPKPRQKHGDFHETMKKLTINLSQNEKCNENFTSITQQEFQPKFCPRRKPFLPKTNNIEKQKMFDHSGYVSVYNTSYNEVNGLKNKIDLSEAKKLINFLKNK</sequence>
<name>A0A177B0F7_9BILA</name>
<proteinExistence type="predicted"/>
<organism evidence="1 2">
    <name type="scientific">Intoshia linei</name>
    <dbReference type="NCBI Taxonomy" id="1819745"/>
    <lineage>
        <taxon>Eukaryota</taxon>
        <taxon>Metazoa</taxon>
        <taxon>Spiralia</taxon>
        <taxon>Lophotrochozoa</taxon>
        <taxon>Mesozoa</taxon>
        <taxon>Orthonectida</taxon>
        <taxon>Rhopaluridae</taxon>
        <taxon>Intoshia</taxon>
    </lineage>
</organism>
<gene>
    <name evidence="1" type="ORF">A3Q56_05058</name>
</gene>
<dbReference type="Proteomes" id="UP000078046">
    <property type="component" value="Unassembled WGS sequence"/>
</dbReference>
<keyword evidence="2" id="KW-1185">Reference proteome</keyword>
<dbReference type="EMBL" id="LWCA01000717">
    <property type="protein sequence ID" value="OAF67222.1"/>
    <property type="molecule type" value="Genomic_DNA"/>
</dbReference>
<evidence type="ECO:0000313" key="2">
    <source>
        <dbReference type="Proteomes" id="UP000078046"/>
    </source>
</evidence>
<protein>
    <submittedName>
        <fullName evidence="1">Uncharacterized protein</fullName>
    </submittedName>
</protein>
<dbReference type="AlphaFoldDB" id="A0A177B0F7"/>
<reference evidence="1 2" key="1">
    <citation type="submission" date="2016-04" db="EMBL/GenBank/DDBJ databases">
        <title>The genome of Intoshia linei affirms orthonectids as highly simplified spiralians.</title>
        <authorList>
            <person name="Mikhailov K.V."/>
            <person name="Slusarev G.S."/>
            <person name="Nikitin M.A."/>
            <person name="Logacheva M.D."/>
            <person name="Penin A."/>
            <person name="Aleoshin V."/>
            <person name="Panchin Y.V."/>
        </authorList>
    </citation>
    <scope>NUCLEOTIDE SEQUENCE [LARGE SCALE GENOMIC DNA]</scope>
    <source>
        <strain evidence="1">Intl2013</strain>
        <tissue evidence="1">Whole animal</tissue>
    </source>
</reference>
<evidence type="ECO:0000313" key="1">
    <source>
        <dbReference type="EMBL" id="OAF67222.1"/>
    </source>
</evidence>